<dbReference type="PANTHER" id="PTHR12131">
    <property type="entry name" value="ATP-DEPENDENT RNA AND DNA HELICASE"/>
    <property type="match status" value="1"/>
</dbReference>
<dbReference type="PROSITE" id="PS51194">
    <property type="entry name" value="HELICASE_CTER"/>
    <property type="match status" value="1"/>
</dbReference>
<dbReference type="EMBL" id="UINC01000940">
    <property type="protein sequence ID" value="SUZ64718.1"/>
    <property type="molecule type" value="Genomic_DNA"/>
</dbReference>
<keyword evidence="1" id="KW-0547">Nucleotide-binding</keyword>
<evidence type="ECO:0000256" key="5">
    <source>
        <dbReference type="SAM" id="MobiDB-lite"/>
    </source>
</evidence>
<feature type="non-terminal residue" evidence="8">
    <location>
        <position position="1"/>
    </location>
</feature>
<dbReference type="GO" id="GO:0003676">
    <property type="term" value="F:nucleic acid binding"/>
    <property type="evidence" value="ECO:0007669"/>
    <property type="project" value="InterPro"/>
</dbReference>
<feature type="compositionally biased region" description="Basic residues" evidence="5">
    <location>
        <begin position="226"/>
        <end position="237"/>
    </location>
</feature>
<dbReference type="AlphaFoldDB" id="A0A381PEG5"/>
<reference evidence="8" key="1">
    <citation type="submission" date="2018-05" db="EMBL/GenBank/DDBJ databases">
        <authorList>
            <person name="Lanie J.A."/>
            <person name="Ng W.-L."/>
            <person name="Kazmierczak K.M."/>
            <person name="Andrzejewski T.M."/>
            <person name="Davidsen T.M."/>
            <person name="Wayne K.J."/>
            <person name="Tettelin H."/>
            <person name="Glass J.I."/>
            <person name="Rusch D."/>
            <person name="Podicherti R."/>
            <person name="Tsui H.-C.T."/>
            <person name="Winkler M.E."/>
        </authorList>
    </citation>
    <scope>NUCLEOTIDE SEQUENCE</scope>
</reference>
<dbReference type="SMART" id="SM00487">
    <property type="entry name" value="DEXDc"/>
    <property type="match status" value="1"/>
</dbReference>
<dbReference type="GO" id="GO:0016787">
    <property type="term" value="F:hydrolase activity"/>
    <property type="evidence" value="ECO:0007669"/>
    <property type="project" value="UniProtKB-KW"/>
</dbReference>
<dbReference type="InterPro" id="IPR012961">
    <property type="entry name" value="Ski2/MTR4_C"/>
</dbReference>
<dbReference type="InterPro" id="IPR014001">
    <property type="entry name" value="Helicase_ATP-bd"/>
</dbReference>
<dbReference type="GO" id="GO:0004386">
    <property type="term" value="F:helicase activity"/>
    <property type="evidence" value="ECO:0007669"/>
    <property type="project" value="UniProtKB-KW"/>
</dbReference>
<feature type="compositionally biased region" description="Basic and acidic residues" evidence="5">
    <location>
        <begin position="211"/>
        <end position="220"/>
    </location>
</feature>
<feature type="domain" description="Helicase ATP-binding" evidence="6">
    <location>
        <begin position="16"/>
        <end position="174"/>
    </location>
</feature>
<dbReference type="CDD" id="cd18795">
    <property type="entry name" value="SF2_C_Ski2"/>
    <property type="match status" value="1"/>
</dbReference>
<dbReference type="GO" id="GO:0005524">
    <property type="term" value="F:ATP binding"/>
    <property type="evidence" value="ECO:0007669"/>
    <property type="project" value="UniProtKB-KW"/>
</dbReference>
<protein>
    <recommendedName>
        <fullName evidence="9">Helicase ATP-binding domain-containing protein</fullName>
    </recommendedName>
</protein>
<dbReference type="InterPro" id="IPR001650">
    <property type="entry name" value="Helicase_C-like"/>
</dbReference>
<evidence type="ECO:0000256" key="3">
    <source>
        <dbReference type="ARBA" id="ARBA00022806"/>
    </source>
</evidence>
<accession>A0A381PEG5</accession>
<evidence type="ECO:0000313" key="8">
    <source>
        <dbReference type="EMBL" id="SUZ64718.1"/>
    </source>
</evidence>
<sequence>VDDWPFELDGFQVEAIAALDAGRSVLVAAPTASGKTVVAEHAIARALRDGWRTFYTTPLKALSNQKFRDLGSRLGASEVGLLTGDNSVREDAPVVVMTTEVLRNMLYAGSDALDSLGCVVLDEVHFLEDPYRGPVWEEVILGLADGIQLVALSATVSNATELGEWLCLEHGPTDVVVERRRPVPLRSHYLVGERSKGGRVNRLPVIVKGRPNREGARYDAEPTGPKGRRRDRPPRRWRTPRRDEVLRELRRRDLLPAINFIFSRAGCEEARDQMVRDGIRLTDERQSAEISSVIERRLAGLPTEDLRVLGVGAWREGLERGIAAHHAGMLPLFKEVTEELFGAGLVGIVFATETLAVGVNLPARSVVVERLTRFTGEGHEVLTPGQFTQLTGRAGRRGMDTEGHALILWSPFVPFDTVARLVGSREYPLRSAFRPTYNMVGNLMVDRSREQAEDLLRRSFGQHQLDCRIEERRERQGDRRNRRGGESSDDLVGRLGALLEVLEAREMADGWALTEKGLPLVGIYNEADLLIVEALSAGLFDDLDPPGLAAVLSALTYRRRGSGNSEARPFHGPAGRRLAELEGLWADVAADEEAAGLVAMSAPDPGFARSVLSWTAGGELAEVLDGGGADAFTGGEFVRNVRLVADLLRQVAKVGPPRVARTARRAVGELERGVVSLTREFAGERDDDEAAESEDTAGGV</sequence>
<feature type="region of interest" description="Disordered" evidence="5">
    <location>
        <begin position="681"/>
        <end position="700"/>
    </location>
</feature>
<name>A0A381PEG5_9ZZZZ</name>
<keyword evidence="3" id="KW-0347">Helicase</keyword>
<dbReference type="Pfam" id="PF08148">
    <property type="entry name" value="DSHCT"/>
    <property type="match status" value="1"/>
</dbReference>
<dbReference type="InterPro" id="IPR050699">
    <property type="entry name" value="RNA-DNA_Helicase"/>
</dbReference>
<dbReference type="SMART" id="SM00490">
    <property type="entry name" value="HELICc"/>
    <property type="match status" value="1"/>
</dbReference>
<gene>
    <name evidence="8" type="ORF">METZ01_LOCUS17572</name>
</gene>
<organism evidence="8">
    <name type="scientific">marine metagenome</name>
    <dbReference type="NCBI Taxonomy" id="408172"/>
    <lineage>
        <taxon>unclassified sequences</taxon>
        <taxon>metagenomes</taxon>
        <taxon>ecological metagenomes</taxon>
    </lineage>
</organism>
<dbReference type="Pfam" id="PF00270">
    <property type="entry name" value="DEAD"/>
    <property type="match status" value="1"/>
</dbReference>
<feature type="compositionally biased region" description="Acidic residues" evidence="5">
    <location>
        <begin position="685"/>
        <end position="700"/>
    </location>
</feature>
<dbReference type="InterPro" id="IPR027417">
    <property type="entry name" value="P-loop_NTPase"/>
</dbReference>
<dbReference type="GO" id="GO:0070478">
    <property type="term" value="P:nuclear-transcribed mRNA catabolic process, 3'-5' exonucleolytic nonsense-mediated decay"/>
    <property type="evidence" value="ECO:0007669"/>
    <property type="project" value="TreeGrafter"/>
</dbReference>
<evidence type="ECO:0000256" key="2">
    <source>
        <dbReference type="ARBA" id="ARBA00022801"/>
    </source>
</evidence>
<evidence type="ECO:0008006" key="9">
    <source>
        <dbReference type="Google" id="ProtNLM"/>
    </source>
</evidence>
<feature type="domain" description="Helicase C-terminal" evidence="7">
    <location>
        <begin position="253"/>
        <end position="444"/>
    </location>
</feature>
<dbReference type="Gene3D" id="3.40.50.300">
    <property type="entry name" value="P-loop containing nucleotide triphosphate hydrolases"/>
    <property type="match status" value="2"/>
</dbReference>
<dbReference type="GO" id="GO:0055087">
    <property type="term" value="C:Ski complex"/>
    <property type="evidence" value="ECO:0007669"/>
    <property type="project" value="TreeGrafter"/>
</dbReference>
<dbReference type="InterPro" id="IPR011545">
    <property type="entry name" value="DEAD/DEAH_box_helicase_dom"/>
</dbReference>
<dbReference type="PANTHER" id="PTHR12131:SF1">
    <property type="entry name" value="ATP-DEPENDENT RNA HELICASE SUPV3L1, MITOCHONDRIAL-RELATED"/>
    <property type="match status" value="1"/>
</dbReference>
<feature type="region of interest" description="Disordered" evidence="5">
    <location>
        <begin position="211"/>
        <end position="237"/>
    </location>
</feature>
<keyword evidence="2" id="KW-0378">Hydrolase</keyword>
<evidence type="ECO:0000259" key="7">
    <source>
        <dbReference type="PROSITE" id="PS51194"/>
    </source>
</evidence>
<evidence type="ECO:0000259" key="6">
    <source>
        <dbReference type="PROSITE" id="PS51192"/>
    </source>
</evidence>
<dbReference type="PROSITE" id="PS51192">
    <property type="entry name" value="HELICASE_ATP_BIND_1"/>
    <property type="match status" value="1"/>
</dbReference>
<evidence type="ECO:0000256" key="1">
    <source>
        <dbReference type="ARBA" id="ARBA00022741"/>
    </source>
</evidence>
<keyword evidence="4" id="KW-0067">ATP-binding</keyword>
<dbReference type="SMART" id="SM01142">
    <property type="entry name" value="DSHCT"/>
    <property type="match status" value="1"/>
</dbReference>
<proteinExistence type="predicted"/>
<dbReference type="Gene3D" id="1.10.3380.30">
    <property type="match status" value="1"/>
</dbReference>
<dbReference type="SUPFAM" id="SSF52540">
    <property type="entry name" value="P-loop containing nucleoside triphosphate hydrolases"/>
    <property type="match status" value="1"/>
</dbReference>
<evidence type="ECO:0000256" key="4">
    <source>
        <dbReference type="ARBA" id="ARBA00022840"/>
    </source>
</evidence>